<comment type="subunit">
    <text evidence="4 9">Component of 250-400 kDa complexes called cytochrome oxidase assembly intermediates or COA complexes.</text>
</comment>
<evidence type="ECO:0000256" key="6">
    <source>
        <dbReference type="ARBA" id="ARBA00022989"/>
    </source>
</evidence>
<evidence type="ECO:0000256" key="9">
    <source>
        <dbReference type="RuleBase" id="RU367056"/>
    </source>
</evidence>
<evidence type="ECO:0000256" key="5">
    <source>
        <dbReference type="ARBA" id="ARBA00022692"/>
    </source>
</evidence>
<protein>
    <recommendedName>
        <fullName evidence="9">Cytochrome c oxidase assembly factor 3</fullName>
    </recommendedName>
</protein>
<keyword evidence="8 9" id="KW-0472">Membrane</keyword>
<keyword evidence="5 9" id="KW-0812">Transmembrane</keyword>
<accession>A0A6A6VZK4</accession>
<name>A0A6A6VZK4_9PEZI</name>
<evidence type="ECO:0000256" key="7">
    <source>
        <dbReference type="ARBA" id="ARBA00023128"/>
    </source>
</evidence>
<dbReference type="GO" id="GO:0005743">
    <property type="term" value="C:mitochondrial inner membrane"/>
    <property type="evidence" value="ECO:0007669"/>
    <property type="project" value="UniProtKB-UniRule"/>
</dbReference>
<dbReference type="InterPro" id="IPR041752">
    <property type="entry name" value="Coa3"/>
</dbReference>
<dbReference type="AlphaFoldDB" id="A0A6A6VZK4"/>
<comment type="function">
    <text evidence="1 9">Required for assembly of cytochrome c oxidase (complex IV).</text>
</comment>
<dbReference type="RefSeq" id="XP_033596692.1">
    <property type="nucleotide sequence ID" value="XM_033739346.1"/>
</dbReference>
<organism evidence="12 13">
    <name type="scientific">Pseudovirgaria hyperparasitica</name>
    <dbReference type="NCBI Taxonomy" id="470096"/>
    <lineage>
        <taxon>Eukaryota</taxon>
        <taxon>Fungi</taxon>
        <taxon>Dikarya</taxon>
        <taxon>Ascomycota</taxon>
        <taxon>Pezizomycotina</taxon>
        <taxon>Dothideomycetes</taxon>
        <taxon>Dothideomycetes incertae sedis</taxon>
        <taxon>Acrospermales</taxon>
        <taxon>Acrospermaceae</taxon>
        <taxon>Pseudovirgaria</taxon>
    </lineage>
</organism>
<dbReference type="OrthoDB" id="10018333at2759"/>
<dbReference type="GO" id="GO:0033617">
    <property type="term" value="P:mitochondrial respiratory chain complex IV assembly"/>
    <property type="evidence" value="ECO:0007669"/>
    <property type="project" value="UniProtKB-UniRule"/>
</dbReference>
<evidence type="ECO:0000313" key="12">
    <source>
        <dbReference type="EMBL" id="KAF2754241.1"/>
    </source>
</evidence>
<dbReference type="Pfam" id="PF09813">
    <property type="entry name" value="Coa3_cc"/>
    <property type="match status" value="1"/>
</dbReference>
<evidence type="ECO:0000259" key="11">
    <source>
        <dbReference type="Pfam" id="PF09813"/>
    </source>
</evidence>
<comment type="subcellular location">
    <subcellularLocation>
        <location evidence="2">Mitochondrion membrane</location>
        <topology evidence="2">Single-pass membrane protein</topology>
    </subcellularLocation>
</comment>
<evidence type="ECO:0000256" key="1">
    <source>
        <dbReference type="ARBA" id="ARBA00003064"/>
    </source>
</evidence>
<keyword evidence="13" id="KW-1185">Reference proteome</keyword>
<dbReference type="PANTHER" id="PTHR15642">
    <property type="entry name" value="CYTOCHROME C OXIDASE ASSEMBLY FACTOR 3, MITOCHONDRIAL"/>
    <property type="match status" value="1"/>
</dbReference>
<comment type="similarity">
    <text evidence="3 9">Belongs to the COA3 family.</text>
</comment>
<evidence type="ECO:0000256" key="10">
    <source>
        <dbReference type="SAM" id="MobiDB-lite"/>
    </source>
</evidence>
<feature type="region of interest" description="Disordered" evidence="10">
    <location>
        <begin position="72"/>
        <end position="95"/>
    </location>
</feature>
<feature type="domain" description="Cytochrome c oxidase assembly factor 3 mitochondrial coiled-coil" evidence="11">
    <location>
        <begin position="26"/>
        <end position="66"/>
    </location>
</feature>
<keyword evidence="6 9" id="KW-1133">Transmembrane helix</keyword>
<feature type="transmembrane region" description="Helical" evidence="9">
    <location>
        <begin position="33"/>
        <end position="54"/>
    </location>
</feature>
<sequence>MRPSLPLRVLPKSSYYDKHYRQSPAMIRARQTYLVRNIVSGVGLGIFVIAVYAFTIKAVSQDEFSDVVVPEKPRSAAAAPHSEPPKSMGTQTVAK</sequence>
<dbReference type="PANTHER" id="PTHR15642:SF3">
    <property type="entry name" value="CYTOCHROME C OXIDASE ASSEMBLY FACTOR 3 HOMOLOG, MITOCHONDRIAL"/>
    <property type="match status" value="1"/>
</dbReference>
<gene>
    <name evidence="12" type="ORF">EJ05DRAFT_153461</name>
</gene>
<dbReference type="InterPro" id="IPR018628">
    <property type="entry name" value="Coa3_CC"/>
</dbReference>
<evidence type="ECO:0000256" key="4">
    <source>
        <dbReference type="ARBA" id="ARBA00011351"/>
    </source>
</evidence>
<evidence type="ECO:0000256" key="8">
    <source>
        <dbReference type="ARBA" id="ARBA00023136"/>
    </source>
</evidence>
<keyword evidence="9" id="KW-0999">Mitochondrion inner membrane</keyword>
<proteinExistence type="inferred from homology"/>
<dbReference type="GeneID" id="54480400"/>
<evidence type="ECO:0000256" key="3">
    <source>
        <dbReference type="ARBA" id="ARBA00007035"/>
    </source>
</evidence>
<dbReference type="Proteomes" id="UP000799437">
    <property type="component" value="Unassembled WGS sequence"/>
</dbReference>
<keyword evidence="7 9" id="KW-0496">Mitochondrion</keyword>
<dbReference type="EMBL" id="ML996581">
    <property type="protein sequence ID" value="KAF2754241.1"/>
    <property type="molecule type" value="Genomic_DNA"/>
</dbReference>
<evidence type="ECO:0000256" key="2">
    <source>
        <dbReference type="ARBA" id="ARBA00004304"/>
    </source>
</evidence>
<reference evidence="12" key="1">
    <citation type="journal article" date="2020" name="Stud. Mycol.">
        <title>101 Dothideomycetes genomes: a test case for predicting lifestyles and emergence of pathogens.</title>
        <authorList>
            <person name="Haridas S."/>
            <person name="Albert R."/>
            <person name="Binder M."/>
            <person name="Bloem J."/>
            <person name="Labutti K."/>
            <person name="Salamov A."/>
            <person name="Andreopoulos B."/>
            <person name="Baker S."/>
            <person name="Barry K."/>
            <person name="Bills G."/>
            <person name="Bluhm B."/>
            <person name="Cannon C."/>
            <person name="Castanera R."/>
            <person name="Culley D."/>
            <person name="Daum C."/>
            <person name="Ezra D."/>
            <person name="Gonzalez J."/>
            <person name="Henrissat B."/>
            <person name="Kuo A."/>
            <person name="Liang C."/>
            <person name="Lipzen A."/>
            <person name="Lutzoni F."/>
            <person name="Magnuson J."/>
            <person name="Mondo S."/>
            <person name="Nolan M."/>
            <person name="Ohm R."/>
            <person name="Pangilinan J."/>
            <person name="Park H.-J."/>
            <person name="Ramirez L."/>
            <person name="Alfaro M."/>
            <person name="Sun H."/>
            <person name="Tritt A."/>
            <person name="Yoshinaga Y."/>
            <person name="Zwiers L.-H."/>
            <person name="Turgeon B."/>
            <person name="Goodwin S."/>
            <person name="Spatafora J."/>
            <person name="Crous P."/>
            <person name="Grigoriev I."/>
        </authorList>
    </citation>
    <scope>NUCLEOTIDE SEQUENCE</scope>
    <source>
        <strain evidence="12">CBS 121739</strain>
    </source>
</reference>
<evidence type="ECO:0000313" key="13">
    <source>
        <dbReference type="Proteomes" id="UP000799437"/>
    </source>
</evidence>